<accession>A0A0V0RAJ6</accession>
<protein>
    <submittedName>
        <fullName evidence="1">Uncharacterized protein</fullName>
    </submittedName>
</protein>
<dbReference type="AlphaFoldDB" id="A0A0V0RAJ6"/>
<proteinExistence type="predicted"/>
<sequence>MLKISDHTESTLNYFVASTLSTFVAYLNDHNRFECHHHALLHFP</sequence>
<evidence type="ECO:0000313" key="1">
    <source>
        <dbReference type="EMBL" id="KRX11519.1"/>
    </source>
</evidence>
<evidence type="ECO:0000313" key="2">
    <source>
        <dbReference type="Proteomes" id="UP000054630"/>
    </source>
</evidence>
<reference evidence="1 2" key="1">
    <citation type="submission" date="2015-01" db="EMBL/GenBank/DDBJ databases">
        <title>Evolution of Trichinella species and genotypes.</title>
        <authorList>
            <person name="Korhonen P.K."/>
            <person name="Edoardo P."/>
            <person name="Giuseppe L.R."/>
            <person name="Gasser R.B."/>
        </authorList>
    </citation>
    <scope>NUCLEOTIDE SEQUENCE [LARGE SCALE GENOMIC DNA]</scope>
    <source>
        <strain evidence="1">ISS37</strain>
    </source>
</reference>
<gene>
    <name evidence="1" type="ORF">T07_3934</name>
</gene>
<organism evidence="1 2">
    <name type="scientific">Trichinella nelsoni</name>
    <dbReference type="NCBI Taxonomy" id="6336"/>
    <lineage>
        <taxon>Eukaryota</taxon>
        <taxon>Metazoa</taxon>
        <taxon>Ecdysozoa</taxon>
        <taxon>Nematoda</taxon>
        <taxon>Enoplea</taxon>
        <taxon>Dorylaimia</taxon>
        <taxon>Trichinellida</taxon>
        <taxon>Trichinellidae</taxon>
        <taxon>Trichinella</taxon>
    </lineage>
</organism>
<comment type="caution">
    <text evidence="1">The sequence shown here is derived from an EMBL/GenBank/DDBJ whole genome shotgun (WGS) entry which is preliminary data.</text>
</comment>
<dbReference type="Proteomes" id="UP000054630">
    <property type="component" value="Unassembled WGS sequence"/>
</dbReference>
<name>A0A0V0RAJ6_9BILA</name>
<dbReference type="EMBL" id="JYDL01002007">
    <property type="protein sequence ID" value="KRX11519.1"/>
    <property type="molecule type" value="Genomic_DNA"/>
</dbReference>
<keyword evidence="2" id="KW-1185">Reference proteome</keyword>